<evidence type="ECO:0000313" key="4">
    <source>
        <dbReference type="EMBL" id="EYD76593.1"/>
    </source>
</evidence>
<dbReference type="AlphaFoldDB" id="A0A017HR31"/>
<dbReference type="GO" id="GO:0004565">
    <property type="term" value="F:beta-galactosidase activity"/>
    <property type="evidence" value="ECO:0007669"/>
    <property type="project" value="UniProtKB-EC"/>
</dbReference>
<comment type="caution">
    <text evidence="4">The sequence shown here is derived from an EMBL/GenBank/DDBJ whole genome shotgun (WGS) entry which is preliminary data.</text>
</comment>
<dbReference type="Pfam" id="PF02837">
    <property type="entry name" value="Glyco_hydro_2_N"/>
    <property type="match status" value="1"/>
</dbReference>
<dbReference type="GO" id="GO:0005975">
    <property type="term" value="P:carbohydrate metabolic process"/>
    <property type="evidence" value="ECO:0007669"/>
    <property type="project" value="InterPro"/>
</dbReference>
<dbReference type="SUPFAM" id="SSF49785">
    <property type="entry name" value="Galactose-binding domain-like"/>
    <property type="match status" value="1"/>
</dbReference>
<feature type="compositionally biased region" description="Low complexity" evidence="2">
    <location>
        <begin position="157"/>
        <end position="174"/>
    </location>
</feature>
<organism evidence="4 5">
    <name type="scientific">Rubellimicrobium mesophilum DSM 19309</name>
    <dbReference type="NCBI Taxonomy" id="442562"/>
    <lineage>
        <taxon>Bacteria</taxon>
        <taxon>Pseudomonadati</taxon>
        <taxon>Pseudomonadota</taxon>
        <taxon>Alphaproteobacteria</taxon>
        <taxon>Rhodobacterales</taxon>
        <taxon>Roseobacteraceae</taxon>
        <taxon>Rubellimicrobium</taxon>
    </lineage>
</organism>
<dbReference type="RefSeq" id="WP_211262734.1">
    <property type="nucleotide sequence ID" value="NZ_KK088521.1"/>
</dbReference>
<dbReference type="PATRIC" id="fig|442562.3.peg.1536"/>
<protein>
    <submittedName>
        <fullName evidence="4">Beta-galactosidase</fullName>
        <ecNumber evidence="4">3.2.1.23</ecNumber>
    </submittedName>
</protein>
<evidence type="ECO:0000259" key="3">
    <source>
        <dbReference type="Pfam" id="PF02837"/>
    </source>
</evidence>
<dbReference type="Gene3D" id="2.60.120.260">
    <property type="entry name" value="Galactose-binding domain-like"/>
    <property type="match status" value="1"/>
</dbReference>
<dbReference type="PANTHER" id="PTHR42732">
    <property type="entry name" value="BETA-GALACTOSIDASE"/>
    <property type="match status" value="1"/>
</dbReference>
<keyword evidence="5" id="KW-1185">Reference proteome</keyword>
<keyword evidence="4" id="KW-0378">Hydrolase</keyword>
<comment type="similarity">
    <text evidence="1">Belongs to the glycosyl hydrolase 2 family.</text>
</comment>
<dbReference type="InterPro" id="IPR006104">
    <property type="entry name" value="Glyco_hydro_2_N"/>
</dbReference>
<proteinExistence type="inferred from homology"/>
<dbReference type="EC" id="3.2.1.23" evidence="4"/>
<reference evidence="4 5" key="1">
    <citation type="submission" date="2013-02" db="EMBL/GenBank/DDBJ databases">
        <authorList>
            <person name="Fiebig A."/>
            <person name="Goeker M."/>
            <person name="Klenk H.-P.P."/>
        </authorList>
    </citation>
    <scope>NUCLEOTIDE SEQUENCE [LARGE SCALE GENOMIC DNA]</scope>
    <source>
        <strain evidence="4 5">DSM 19309</strain>
    </source>
</reference>
<accession>A0A017HR31</accession>
<dbReference type="HOGENOM" id="CLU_1495149_0_0_5"/>
<sequence length="180" mass="20079">MDASPNLATAERQTQSLDGTWDFRHESDSAWRETQVPSPWQSFPDLAWSFGRATYRRHFSIPADWRDRELALHFGAVSDTATVRVNGQEVARHEGGYLPFEVVLPADLLEEDNLLEVEAYLPDAHHAESDFAEIPHGKQSWYGPQGGIWQSVHLKARSPPTTSPRSASTRTGPRAASNSA</sequence>
<gene>
    <name evidence="4" type="ORF">Rumeso_01551</name>
</gene>
<dbReference type="InterPro" id="IPR051913">
    <property type="entry name" value="GH2_Domain-Containing"/>
</dbReference>
<dbReference type="InterPro" id="IPR008979">
    <property type="entry name" value="Galactose-bd-like_sf"/>
</dbReference>
<keyword evidence="4" id="KW-0326">Glycosidase</keyword>
<dbReference type="PANTHER" id="PTHR42732:SF1">
    <property type="entry name" value="BETA-MANNOSIDASE"/>
    <property type="match status" value="1"/>
</dbReference>
<evidence type="ECO:0000313" key="5">
    <source>
        <dbReference type="Proteomes" id="UP000019666"/>
    </source>
</evidence>
<evidence type="ECO:0000256" key="1">
    <source>
        <dbReference type="ARBA" id="ARBA00007401"/>
    </source>
</evidence>
<dbReference type="EMBL" id="AOSK01000041">
    <property type="protein sequence ID" value="EYD76593.1"/>
    <property type="molecule type" value="Genomic_DNA"/>
</dbReference>
<name>A0A017HR31_9RHOB</name>
<feature type="domain" description="Glycosyl hydrolases family 2 sugar binding" evidence="3">
    <location>
        <begin position="10"/>
        <end position="119"/>
    </location>
</feature>
<evidence type="ECO:0000256" key="2">
    <source>
        <dbReference type="SAM" id="MobiDB-lite"/>
    </source>
</evidence>
<feature type="region of interest" description="Disordered" evidence="2">
    <location>
        <begin position="152"/>
        <end position="180"/>
    </location>
</feature>
<dbReference type="Proteomes" id="UP000019666">
    <property type="component" value="Unassembled WGS sequence"/>
</dbReference>
<dbReference type="STRING" id="442562.Rumeso_01551"/>